<gene>
    <name evidence="7" type="ORF">J437_LFUL013150</name>
</gene>
<keyword evidence="8" id="KW-1185">Reference proteome</keyword>
<evidence type="ECO:0000256" key="2">
    <source>
        <dbReference type="ARBA" id="ARBA00022737"/>
    </source>
</evidence>
<keyword evidence="3 4" id="KW-0802">TPR repeat</keyword>
<evidence type="ECO:0000256" key="5">
    <source>
        <dbReference type="SAM" id="MobiDB-lite"/>
    </source>
</evidence>
<feature type="compositionally biased region" description="Polar residues" evidence="5">
    <location>
        <begin position="258"/>
        <end position="275"/>
    </location>
</feature>
<dbReference type="GO" id="GO:0016020">
    <property type="term" value="C:membrane"/>
    <property type="evidence" value="ECO:0007669"/>
    <property type="project" value="TreeGrafter"/>
</dbReference>
<dbReference type="GO" id="GO:0072380">
    <property type="term" value="C:TRC complex"/>
    <property type="evidence" value="ECO:0007669"/>
    <property type="project" value="TreeGrafter"/>
</dbReference>
<evidence type="ECO:0000256" key="4">
    <source>
        <dbReference type="PROSITE-ProRule" id="PRU00339"/>
    </source>
</evidence>
<dbReference type="SUPFAM" id="SSF48452">
    <property type="entry name" value="TPR-like"/>
    <property type="match status" value="1"/>
</dbReference>
<organism evidence="7 8">
    <name type="scientific">Ladona fulva</name>
    <name type="common">Scarce chaser dragonfly</name>
    <name type="synonym">Libellula fulva</name>
    <dbReference type="NCBI Taxonomy" id="123851"/>
    <lineage>
        <taxon>Eukaryota</taxon>
        <taxon>Metazoa</taxon>
        <taxon>Ecdysozoa</taxon>
        <taxon>Arthropoda</taxon>
        <taxon>Hexapoda</taxon>
        <taxon>Insecta</taxon>
        <taxon>Pterygota</taxon>
        <taxon>Palaeoptera</taxon>
        <taxon>Odonata</taxon>
        <taxon>Epiprocta</taxon>
        <taxon>Anisoptera</taxon>
        <taxon>Libelluloidea</taxon>
        <taxon>Libellulidae</taxon>
        <taxon>Ladona</taxon>
    </lineage>
</organism>
<dbReference type="AlphaFoldDB" id="A0A8K0KID3"/>
<accession>A0A8K0KID3</accession>
<evidence type="ECO:0000259" key="6">
    <source>
        <dbReference type="Pfam" id="PF16546"/>
    </source>
</evidence>
<dbReference type="Pfam" id="PF13414">
    <property type="entry name" value="TPR_11"/>
    <property type="match status" value="1"/>
</dbReference>
<dbReference type="SMART" id="SM00028">
    <property type="entry name" value="TPR"/>
    <property type="match status" value="3"/>
</dbReference>
<evidence type="ECO:0000313" key="8">
    <source>
        <dbReference type="Proteomes" id="UP000792457"/>
    </source>
</evidence>
<dbReference type="GO" id="GO:0006620">
    <property type="term" value="P:post-translational protein targeting to endoplasmic reticulum membrane"/>
    <property type="evidence" value="ECO:0007669"/>
    <property type="project" value="TreeGrafter"/>
</dbReference>
<dbReference type="EMBL" id="KZ308852">
    <property type="protein sequence ID" value="KAG8234863.1"/>
    <property type="molecule type" value="Genomic_DNA"/>
</dbReference>
<dbReference type="Gene3D" id="1.25.40.10">
    <property type="entry name" value="Tetratricopeptide repeat domain"/>
    <property type="match status" value="1"/>
</dbReference>
<evidence type="ECO:0000256" key="3">
    <source>
        <dbReference type="ARBA" id="ARBA00022803"/>
    </source>
</evidence>
<dbReference type="OrthoDB" id="2335338at2759"/>
<evidence type="ECO:0000313" key="7">
    <source>
        <dbReference type="EMBL" id="KAG8234863.1"/>
    </source>
</evidence>
<comment type="similarity">
    <text evidence="1">Belongs to the SGT family.</text>
</comment>
<reference evidence="7" key="1">
    <citation type="submission" date="2013-04" db="EMBL/GenBank/DDBJ databases">
        <authorList>
            <person name="Qu J."/>
            <person name="Murali S.C."/>
            <person name="Bandaranaike D."/>
            <person name="Bellair M."/>
            <person name="Blankenburg K."/>
            <person name="Chao H."/>
            <person name="Dinh H."/>
            <person name="Doddapaneni H."/>
            <person name="Downs B."/>
            <person name="Dugan-Rocha S."/>
            <person name="Elkadiri S."/>
            <person name="Gnanaolivu R.D."/>
            <person name="Hernandez B."/>
            <person name="Javaid M."/>
            <person name="Jayaseelan J.C."/>
            <person name="Lee S."/>
            <person name="Li M."/>
            <person name="Ming W."/>
            <person name="Munidasa M."/>
            <person name="Muniz J."/>
            <person name="Nguyen L."/>
            <person name="Ongeri F."/>
            <person name="Osuji N."/>
            <person name="Pu L.-L."/>
            <person name="Puazo M."/>
            <person name="Qu C."/>
            <person name="Quiroz J."/>
            <person name="Raj R."/>
            <person name="Weissenberger G."/>
            <person name="Xin Y."/>
            <person name="Zou X."/>
            <person name="Han Y."/>
            <person name="Richards S."/>
            <person name="Worley K."/>
            <person name="Muzny D."/>
            <person name="Gibbs R."/>
        </authorList>
    </citation>
    <scope>NUCLEOTIDE SEQUENCE</scope>
    <source>
        <strain evidence="7">Sampled in the wild</strain>
    </source>
</reference>
<name>A0A8K0KID3_LADFU</name>
<keyword evidence="2" id="KW-0677">Repeat</keyword>
<dbReference type="PROSITE" id="PS50005">
    <property type="entry name" value="TPR"/>
    <property type="match status" value="2"/>
</dbReference>
<comment type="caution">
    <text evidence="7">The sequence shown here is derived from an EMBL/GenBank/DDBJ whole genome shotgun (WGS) entry which is preliminary data.</text>
</comment>
<dbReference type="Gene3D" id="1.20.5.420">
    <property type="entry name" value="Immunoglobulin FC, subunit C"/>
    <property type="match status" value="1"/>
</dbReference>
<dbReference type="GO" id="GO:0060090">
    <property type="term" value="F:molecular adaptor activity"/>
    <property type="evidence" value="ECO:0007669"/>
    <property type="project" value="TreeGrafter"/>
</dbReference>
<dbReference type="Pfam" id="PF00515">
    <property type="entry name" value="TPR_1"/>
    <property type="match status" value="1"/>
</dbReference>
<feature type="compositionally biased region" description="Polar residues" evidence="5">
    <location>
        <begin position="293"/>
        <end position="334"/>
    </location>
</feature>
<feature type="repeat" description="TPR" evidence="4">
    <location>
        <begin position="75"/>
        <end position="108"/>
    </location>
</feature>
<feature type="region of interest" description="Disordered" evidence="5">
    <location>
        <begin position="258"/>
        <end position="361"/>
    </location>
</feature>
<feature type="domain" description="SGTA homodimerisation" evidence="6">
    <location>
        <begin position="2"/>
        <end position="50"/>
    </location>
</feature>
<dbReference type="PANTHER" id="PTHR45831:SF2">
    <property type="entry name" value="LD24721P"/>
    <property type="match status" value="1"/>
</dbReference>
<feature type="compositionally biased region" description="Polar residues" evidence="5">
    <location>
        <begin position="347"/>
        <end position="361"/>
    </location>
</feature>
<dbReference type="InterPro" id="IPR019734">
    <property type="entry name" value="TPR_rpt"/>
</dbReference>
<dbReference type="Pfam" id="PF16546">
    <property type="entry name" value="SGTA_dimer"/>
    <property type="match status" value="1"/>
</dbReference>
<sequence length="361" mass="39156">MKNIEVLIVKFLRDQLESGKLTPEATEGVEVAIQCIQEAFQISEEELQTCNESLNDICNRQSAPKELTSGQREEAENLKQVGNSLMKENKFKEAITNYTRAIEIDPNNAVYYCNRAAANIKLGVYGAAIEDCNQALRIDPRYSKAHSRLGFAYSAIGNNAQAKSCYQKALEIEPENESYKTCLRDIEAHLGSSGAAPFAEIANMLPNMDLSGLLNNPRFVDLMGDPGIQRLVEGVFGMSSGGNVQDLISLGQQLTSRLQQATANPAQNASNEQGDGSNGFPDLIRPQEGDAAPTSQGQSADPQQQEIKPDVVQQTVEENLSDSRNVAPPTSASSVPRGAPSMAQGDVLNQNNSGNNEHLRQ</sequence>
<evidence type="ECO:0000256" key="1">
    <source>
        <dbReference type="ARBA" id="ARBA00008175"/>
    </source>
</evidence>
<protein>
    <recommendedName>
        <fullName evidence="6">SGTA homodimerisation domain-containing protein</fullName>
    </recommendedName>
</protein>
<dbReference type="Proteomes" id="UP000792457">
    <property type="component" value="Unassembled WGS sequence"/>
</dbReference>
<dbReference type="InterPro" id="IPR032374">
    <property type="entry name" value="SGTA_dimer"/>
</dbReference>
<dbReference type="InterPro" id="IPR011990">
    <property type="entry name" value="TPR-like_helical_dom_sf"/>
</dbReference>
<reference evidence="7" key="2">
    <citation type="submission" date="2017-10" db="EMBL/GenBank/DDBJ databases">
        <title>Ladona fulva Genome sequencing and assembly.</title>
        <authorList>
            <person name="Murali S."/>
            <person name="Richards S."/>
            <person name="Bandaranaike D."/>
            <person name="Bellair M."/>
            <person name="Blankenburg K."/>
            <person name="Chao H."/>
            <person name="Dinh H."/>
            <person name="Doddapaneni H."/>
            <person name="Dugan-Rocha S."/>
            <person name="Elkadiri S."/>
            <person name="Gnanaolivu R."/>
            <person name="Hernandez B."/>
            <person name="Skinner E."/>
            <person name="Javaid M."/>
            <person name="Lee S."/>
            <person name="Li M."/>
            <person name="Ming W."/>
            <person name="Munidasa M."/>
            <person name="Muniz J."/>
            <person name="Nguyen L."/>
            <person name="Hughes D."/>
            <person name="Osuji N."/>
            <person name="Pu L.-L."/>
            <person name="Puazo M."/>
            <person name="Qu C."/>
            <person name="Quiroz J."/>
            <person name="Raj R."/>
            <person name="Weissenberger G."/>
            <person name="Xin Y."/>
            <person name="Zou X."/>
            <person name="Han Y."/>
            <person name="Worley K."/>
            <person name="Muzny D."/>
            <person name="Gibbs R."/>
        </authorList>
    </citation>
    <scope>NUCLEOTIDE SEQUENCE</scope>
    <source>
        <strain evidence="7">Sampled in the wild</strain>
    </source>
</reference>
<dbReference type="PROSITE" id="PS50293">
    <property type="entry name" value="TPR_REGION"/>
    <property type="match status" value="2"/>
</dbReference>
<dbReference type="PANTHER" id="PTHR45831">
    <property type="entry name" value="LD24721P"/>
    <property type="match status" value="1"/>
</dbReference>
<proteinExistence type="inferred from homology"/>
<dbReference type="InterPro" id="IPR047150">
    <property type="entry name" value="SGT"/>
</dbReference>
<feature type="repeat" description="TPR" evidence="4">
    <location>
        <begin position="143"/>
        <end position="176"/>
    </location>
</feature>